<reference evidence="1 2" key="1">
    <citation type="submission" date="2012-04" db="EMBL/GenBank/DDBJ databases">
        <title>The Genome Sequence of Saprolegnia declina VS20.</title>
        <authorList>
            <consortium name="The Broad Institute Genome Sequencing Platform"/>
            <person name="Russ C."/>
            <person name="Nusbaum C."/>
            <person name="Tyler B."/>
            <person name="van West P."/>
            <person name="Dieguez-Uribeondo J."/>
            <person name="de Bruijn I."/>
            <person name="Tripathy S."/>
            <person name="Jiang R."/>
            <person name="Young S.K."/>
            <person name="Zeng Q."/>
            <person name="Gargeya S."/>
            <person name="Fitzgerald M."/>
            <person name="Haas B."/>
            <person name="Abouelleil A."/>
            <person name="Alvarado L."/>
            <person name="Arachchi H.M."/>
            <person name="Berlin A."/>
            <person name="Chapman S.B."/>
            <person name="Goldberg J."/>
            <person name="Griggs A."/>
            <person name="Gujja S."/>
            <person name="Hansen M."/>
            <person name="Howarth C."/>
            <person name="Imamovic A."/>
            <person name="Larimer J."/>
            <person name="McCowen C."/>
            <person name="Montmayeur A."/>
            <person name="Murphy C."/>
            <person name="Neiman D."/>
            <person name="Pearson M."/>
            <person name="Priest M."/>
            <person name="Roberts A."/>
            <person name="Saif S."/>
            <person name="Shea T."/>
            <person name="Sisk P."/>
            <person name="Sykes S."/>
            <person name="Wortman J."/>
            <person name="Nusbaum C."/>
            <person name="Birren B."/>
        </authorList>
    </citation>
    <scope>NUCLEOTIDE SEQUENCE [LARGE SCALE GENOMIC DNA]</scope>
    <source>
        <strain evidence="1 2">VS20</strain>
    </source>
</reference>
<gene>
    <name evidence="1" type="ORF">SDRG_05814</name>
</gene>
<evidence type="ECO:0000313" key="1">
    <source>
        <dbReference type="EMBL" id="EQC36996.1"/>
    </source>
</evidence>
<protein>
    <submittedName>
        <fullName evidence="1">Uncharacterized protein</fullName>
    </submittedName>
</protein>
<proteinExistence type="predicted"/>
<accession>T0QQJ7</accession>
<keyword evidence="2" id="KW-1185">Reference proteome</keyword>
<organism evidence="1 2">
    <name type="scientific">Saprolegnia diclina (strain VS20)</name>
    <dbReference type="NCBI Taxonomy" id="1156394"/>
    <lineage>
        <taxon>Eukaryota</taxon>
        <taxon>Sar</taxon>
        <taxon>Stramenopiles</taxon>
        <taxon>Oomycota</taxon>
        <taxon>Saprolegniomycetes</taxon>
        <taxon>Saprolegniales</taxon>
        <taxon>Saprolegniaceae</taxon>
        <taxon>Saprolegnia</taxon>
    </lineage>
</organism>
<dbReference type="InParanoid" id="T0QQJ7"/>
<evidence type="ECO:0000313" key="2">
    <source>
        <dbReference type="Proteomes" id="UP000030762"/>
    </source>
</evidence>
<dbReference type="VEuPathDB" id="FungiDB:SDRG_05814"/>
<name>T0QQJ7_SAPDV</name>
<dbReference type="EMBL" id="JH767146">
    <property type="protein sequence ID" value="EQC36996.1"/>
    <property type="molecule type" value="Genomic_DNA"/>
</dbReference>
<dbReference type="RefSeq" id="XP_008609777.1">
    <property type="nucleotide sequence ID" value="XM_008611555.1"/>
</dbReference>
<dbReference type="Proteomes" id="UP000030762">
    <property type="component" value="Unassembled WGS sequence"/>
</dbReference>
<dbReference type="GeneID" id="19946541"/>
<sequence>MDAHVGKLNPAVHEVVLKSDDEKKGAATEDFQVGMRASISALKKDVAAQLQVKSQLSDYGAPMRILYLDPTNFPPAALDDATTLKLRRYILGSSTLVIGGCFFVEAFKLATEQERLDIAECANRHIIFDPSGDTVKVSAHPGDTVIVDGQYLGDGEKRDLFHCSRITLALTASLEISYDFYESPRAVTSPVESTGSNPNMVQAPAKPAPIEVATPTIAVPQERTSPLVPKIFATPAPKQAVPMAKDSSLPKTSTTLAFHDSRFPDPNTTLRRLLTSPRGVRFTFFNAGGVVFSSATSRVPEAALRPGF</sequence>
<dbReference type="AlphaFoldDB" id="T0QQJ7"/>